<sequence>MEIYLILLLSSKNQLHLCTEVESPFPSFFFQRNCLSGIWELCTSGVQGLGTYWYLLIKSIF</sequence>
<proteinExistence type="predicted"/>
<protein>
    <submittedName>
        <fullName evidence="1">Uncharacterized protein</fullName>
    </submittedName>
</protein>
<dbReference type="EMBL" id="GGEC01006707">
    <property type="protein sequence ID" value="MBW87190.1"/>
    <property type="molecule type" value="Transcribed_RNA"/>
</dbReference>
<reference evidence="1" key="1">
    <citation type="submission" date="2018-02" db="EMBL/GenBank/DDBJ databases">
        <title>Rhizophora mucronata_Transcriptome.</title>
        <authorList>
            <person name="Meera S.P."/>
            <person name="Sreeshan A."/>
            <person name="Augustine A."/>
        </authorList>
    </citation>
    <scope>NUCLEOTIDE SEQUENCE</scope>
    <source>
        <tissue evidence="1">Leaf</tissue>
    </source>
</reference>
<evidence type="ECO:0000313" key="1">
    <source>
        <dbReference type="EMBL" id="MBW87190.1"/>
    </source>
</evidence>
<name>A0A2P2J168_RHIMU</name>
<accession>A0A2P2J168</accession>
<dbReference type="AlphaFoldDB" id="A0A2P2J168"/>
<organism evidence="1">
    <name type="scientific">Rhizophora mucronata</name>
    <name type="common">Asiatic mangrove</name>
    <dbReference type="NCBI Taxonomy" id="61149"/>
    <lineage>
        <taxon>Eukaryota</taxon>
        <taxon>Viridiplantae</taxon>
        <taxon>Streptophyta</taxon>
        <taxon>Embryophyta</taxon>
        <taxon>Tracheophyta</taxon>
        <taxon>Spermatophyta</taxon>
        <taxon>Magnoliopsida</taxon>
        <taxon>eudicotyledons</taxon>
        <taxon>Gunneridae</taxon>
        <taxon>Pentapetalae</taxon>
        <taxon>rosids</taxon>
        <taxon>fabids</taxon>
        <taxon>Malpighiales</taxon>
        <taxon>Rhizophoraceae</taxon>
        <taxon>Rhizophora</taxon>
    </lineage>
</organism>